<dbReference type="Proteomes" id="UP000249682">
    <property type="component" value="Chromosome"/>
</dbReference>
<accession>A0AAD2JEE9</accession>
<dbReference type="EMBL" id="CP029543">
    <property type="protein sequence ID" value="AWV48812.1"/>
    <property type="molecule type" value="Genomic_DNA"/>
</dbReference>
<dbReference type="InterPro" id="IPR013325">
    <property type="entry name" value="RNA_pol_sigma_r2"/>
</dbReference>
<organism evidence="1 2">
    <name type="scientific">Mycobacterium leprae</name>
    <dbReference type="NCBI Taxonomy" id="1769"/>
    <lineage>
        <taxon>Bacteria</taxon>
        <taxon>Bacillati</taxon>
        <taxon>Actinomycetota</taxon>
        <taxon>Actinomycetes</taxon>
        <taxon>Mycobacteriales</taxon>
        <taxon>Mycobacteriaceae</taxon>
        <taxon>Mycobacterium</taxon>
    </lineage>
</organism>
<evidence type="ECO:0000313" key="1">
    <source>
        <dbReference type="EMBL" id="AWV48812.1"/>
    </source>
</evidence>
<dbReference type="GO" id="GO:0003700">
    <property type="term" value="F:DNA-binding transcription factor activity"/>
    <property type="evidence" value="ECO:0007669"/>
    <property type="project" value="InterPro"/>
</dbReference>
<protein>
    <submittedName>
        <fullName evidence="1">Uncharacterized protein</fullName>
    </submittedName>
</protein>
<dbReference type="AlphaFoldDB" id="A0AAD2JEE9"/>
<reference evidence="1 2" key="1">
    <citation type="submission" date="2018-05" db="EMBL/GenBank/DDBJ databases">
        <title>Evolution of small genomes with special reference to Mycobacterium leprae.</title>
        <authorList>
            <person name="Mohanty P.S."/>
            <person name="Bansal A.K."/>
            <person name="Gupta U.D."/>
            <person name="Naaz F."/>
            <person name="Dwivedi V.D."/>
            <person name="Singh H."/>
            <person name="Gupta G."/>
            <person name="Sharma S."/>
            <person name="Arora M."/>
        </authorList>
    </citation>
    <scope>NUCLEOTIDE SEQUENCE [LARGE SCALE GENOMIC DNA]</scope>
    <source>
        <strain evidence="1 2">MRHRU-235-G</strain>
    </source>
</reference>
<gene>
    <name evidence="1" type="ORF">DIJ64_14315</name>
</gene>
<dbReference type="SUPFAM" id="SSF88946">
    <property type="entry name" value="Sigma2 domain of RNA polymerase sigma factors"/>
    <property type="match status" value="1"/>
</dbReference>
<proteinExistence type="predicted"/>
<dbReference type="Gene3D" id="1.10.1740.10">
    <property type="match status" value="1"/>
</dbReference>
<dbReference type="GO" id="GO:0006352">
    <property type="term" value="P:DNA-templated transcription initiation"/>
    <property type="evidence" value="ECO:0007669"/>
    <property type="project" value="InterPro"/>
</dbReference>
<evidence type="ECO:0000313" key="2">
    <source>
        <dbReference type="Proteomes" id="UP000249682"/>
    </source>
</evidence>
<name>A0AAD2JEE9_MYCLR</name>
<sequence length="50" mass="5832">MKRSCRQAPWSLHDTENLVQQTFPQAWKGYAPFEGKSSIPTWLYRSSTNT</sequence>